<comment type="caution">
    <text evidence="2">The sequence shown here is derived from an EMBL/GenBank/DDBJ whole genome shotgun (WGS) entry which is preliminary data.</text>
</comment>
<evidence type="ECO:0000313" key="2">
    <source>
        <dbReference type="EMBL" id="KYO19421.1"/>
    </source>
</evidence>
<gene>
    <name evidence="2" type="ORF">Y1Q_0003555</name>
</gene>
<reference evidence="2 3" key="1">
    <citation type="journal article" date="2012" name="Genome Biol.">
        <title>Sequencing three crocodilian genomes to illuminate the evolution of archosaurs and amniotes.</title>
        <authorList>
            <person name="St John J.A."/>
            <person name="Braun E.L."/>
            <person name="Isberg S.R."/>
            <person name="Miles L.G."/>
            <person name="Chong A.Y."/>
            <person name="Gongora J."/>
            <person name="Dalzell P."/>
            <person name="Moran C."/>
            <person name="Bed'hom B."/>
            <person name="Abzhanov A."/>
            <person name="Burgess S.C."/>
            <person name="Cooksey A.M."/>
            <person name="Castoe T.A."/>
            <person name="Crawford N.G."/>
            <person name="Densmore L.D."/>
            <person name="Drew J.C."/>
            <person name="Edwards S.V."/>
            <person name="Faircloth B.C."/>
            <person name="Fujita M.K."/>
            <person name="Greenwold M.J."/>
            <person name="Hoffmann F.G."/>
            <person name="Howard J.M."/>
            <person name="Iguchi T."/>
            <person name="Janes D.E."/>
            <person name="Khan S.Y."/>
            <person name="Kohno S."/>
            <person name="de Koning A.J."/>
            <person name="Lance S.L."/>
            <person name="McCarthy F.M."/>
            <person name="McCormack J.E."/>
            <person name="Merchant M.E."/>
            <person name="Peterson D.G."/>
            <person name="Pollock D.D."/>
            <person name="Pourmand N."/>
            <person name="Raney B.J."/>
            <person name="Roessler K.A."/>
            <person name="Sanford J.R."/>
            <person name="Sawyer R.H."/>
            <person name="Schmidt C.J."/>
            <person name="Triplett E.W."/>
            <person name="Tuberville T.D."/>
            <person name="Venegas-Anaya M."/>
            <person name="Howard J.T."/>
            <person name="Jarvis E.D."/>
            <person name="Guillette L.J.Jr."/>
            <person name="Glenn T.C."/>
            <person name="Green R.E."/>
            <person name="Ray D.A."/>
        </authorList>
    </citation>
    <scope>NUCLEOTIDE SEQUENCE [LARGE SCALE GENOMIC DNA]</scope>
    <source>
        <strain evidence="2">KSC_2009_1</strain>
    </source>
</reference>
<proteinExistence type="predicted"/>
<organism evidence="2 3">
    <name type="scientific">Alligator mississippiensis</name>
    <name type="common">American alligator</name>
    <dbReference type="NCBI Taxonomy" id="8496"/>
    <lineage>
        <taxon>Eukaryota</taxon>
        <taxon>Metazoa</taxon>
        <taxon>Chordata</taxon>
        <taxon>Craniata</taxon>
        <taxon>Vertebrata</taxon>
        <taxon>Euteleostomi</taxon>
        <taxon>Archelosauria</taxon>
        <taxon>Archosauria</taxon>
        <taxon>Crocodylia</taxon>
        <taxon>Alligatoridae</taxon>
        <taxon>Alligatorinae</taxon>
        <taxon>Alligator</taxon>
    </lineage>
</organism>
<evidence type="ECO:0000256" key="1">
    <source>
        <dbReference type="SAM" id="MobiDB-lite"/>
    </source>
</evidence>
<accession>A0A151M4M1</accession>
<sequence length="121" mass="13885">MMWKNLIDIRRLFPEKNVKASTGNFQMTKIEGDDINNEVYTSLIQLTYCTPELSVMCLLPFFSYLIRITILLHKENATAVEQTNGWFHESAELVRVTKSSSLDNVQKVSPPVQQETTTETN</sequence>
<evidence type="ECO:0000313" key="3">
    <source>
        <dbReference type="Proteomes" id="UP000050525"/>
    </source>
</evidence>
<protein>
    <submittedName>
        <fullName evidence="2">Uncharacterized protein</fullName>
    </submittedName>
</protein>
<name>A0A151M4M1_ALLMI</name>
<dbReference type="Proteomes" id="UP000050525">
    <property type="component" value="Unassembled WGS sequence"/>
</dbReference>
<dbReference type="AlphaFoldDB" id="A0A151M4M1"/>
<keyword evidence="3" id="KW-1185">Reference proteome</keyword>
<dbReference type="EMBL" id="AKHW03006631">
    <property type="protein sequence ID" value="KYO19421.1"/>
    <property type="molecule type" value="Genomic_DNA"/>
</dbReference>
<feature type="region of interest" description="Disordered" evidence="1">
    <location>
        <begin position="102"/>
        <end position="121"/>
    </location>
</feature>